<evidence type="ECO:0000313" key="2">
    <source>
        <dbReference type="Proteomes" id="UP001174677"/>
    </source>
</evidence>
<sequence length="121" mass="13916">MEMPMVKECPSPSLKDRLKSSISCFAAHNIPESLGSDDGRRSQTPRPSYAWLKSTAHDLEIRDKCRGLIGRRGKNRRRYYSSDFKYDPTSYSLNFEDDINQEDELPIHNFMGRQPATPNSC</sequence>
<protein>
    <submittedName>
        <fullName evidence="1">Uncharacterized protein</fullName>
    </submittedName>
</protein>
<dbReference type="PANTHER" id="PTHR33168">
    <property type="entry name" value="STRESS INDUCED PROTEIN-RELATED"/>
    <property type="match status" value="1"/>
</dbReference>
<reference evidence="1" key="1">
    <citation type="journal article" date="2023" name="Plant Biotechnol. J.">
        <title>Chromosome-level wild Hevea brasiliensis genome provides new tools for genomic-assisted breeding and valuable loci to elevate rubber yield.</title>
        <authorList>
            <person name="Cheng H."/>
            <person name="Song X."/>
            <person name="Hu Y."/>
            <person name="Wu T."/>
            <person name="Yang Q."/>
            <person name="An Z."/>
            <person name="Feng S."/>
            <person name="Deng Z."/>
            <person name="Wu W."/>
            <person name="Zeng X."/>
            <person name="Tu M."/>
            <person name="Wang X."/>
            <person name="Huang H."/>
        </authorList>
    </citation>
    <scope>NUCLEOTIDE SEQUENCE</scope>
    <source>
        <strain evidence="1">MT/VB/25A 57/8</strain>
    </source>
</reference>
<name>A0ABQ9LM31_HEVBR</name>
<comment type="caution">
    <text evidence="1">The sequence shown here is derived from an EMBL/GenBank/DDBJ whole genome shotgun (WGS) entry which is preliminary data.</text>
</comment>
<dbReference type="EMBL" id="JARPOI010000011">
    <property type="protein sequence ID" value="KAJ9167693.1"/>
    <property type="molecule type" value="Genomic_DNA"/>
</dbReference>
<evidence type="ECO:0000313" key="1">
    <source>
        <dbReference type="EMBL" id="KAJ9167693.1"/>
    </source>
</evidence>
<organism evidence="1 2">
    <name type="scientific">Hevea brasiliensis</name>
    <name type="common">Para rubber tree</name>
    <name type="synonym">Siphonia brasiliensis</name>
    <dbReference type="NCBI Taxonomy" id="3981"/>
    <lineage>
        <taxon>Eukaryota</taxon>
        <taxon>Viridiplantae</taxon>
        <taxon>Streptophyta</taxon>
        <taxon>Embryophyta</taxon>
        <taxon>Tracheophyta</taxon>
        <taxon>Spermatophyta</taxon>
        <taxon>Magnoliopsida</taxon>
        <taxon>eudicotyledons</taxon>
        <taxon>Gunneridae</taxon>
        <taxon>Pentapetalae</taxon>
        <taxon>rosids</taxon>
        <taxon>fabids</taxon>
        <taxon>Malpighiales</taxon>
        <taxon>Euphorbiaceae</taxon>
        <taxon>Crotonoideae</taxon>
        <taxon>Micrandreae</taxon>
        <taxon>Hevea</taxon>
    </lineage>
</organism>
<keyword evidence="2" id="KW-1185">Reference proteome</keyword>
<gene>
    <name evidence="1" type="ORF">P3X46_019302</name>
</gene>
<dbReference type="Proteomes" id="UP001174677">
    <property type="component" value="Chromosome 11"/>
</dbReference>
<accession>A0ABQ9LM31</accession>
<proteinExistence type="predicted"/>